<dbReference type="InterPro" id="IPR000421">
    <property type="entry name" value="FA58C"/>
</dbReference>
<dbReference type="Gene3D" id="2.10.25.10">
    <property type="entry name" value="Laminin"/>
    <property type="match status" value="2"/>
</dbReference>
<dbReference type="Bgee" id="ENSELUG00000024775">
    <property type="expression patterns" value="Expressed in brain and 4 other cell types or tissues"/>
</dbReference>
<evidence type="ECO:0000256" key="2">
    <source>
        <dbReference type="PROSITE-ProRule" id="PRU00076"/>
    </source>
</evidence>
<dbReference type="FunFam" id="2.10.25.10:FF:000246">
    <property type="entry name" value="EGF-like repeat and discoidin I-like domain-containing protein 3"/>
    <property type="match status" value="1"/>
</dbReference>
<dbReference type="PROSITE" id="PS01186">
    <property type="entry name" value="EGF_2"/>
    <property type="match status" value="1"/>
</dbReference>
<dbReference type="PANTHER" id="PTHR46806">
    <property type="entry name" value="F5/8 TYPE C DOMAIN-CONTAINING PROTEIN"/>
    <property type="match status" value="1"/>
</dbReference>
<dbReference type="Pfam" id="PF00754">
    <property type="entry name" value="F5_F8_type_C"/>
    <property type="match status" value="2"/>
</dbReference>
<reference evidence="6" key="4">
    <citation type="submission" date="2025-09" db="UniProtKB">
        <authorList>
            <consortium name="Ensembl"/>
        </authorList>
    </citation>
    <scope>IDENTIFICATION</scope>
</reference>
<dbReference type="PROSITE" id="PS01286">
    <property type="entry name" value="FA58C_2"/>
    <property type="match status" value="2"/>
</dbReference>
<feature type="domain" description="F5/8 type C" evidence="4">
    <location>
        <begin position="161"/>
        <end position="317"/>
    </location>
</feature>
<sequence>MVFVLVLRLPGKAHIGNSEMLPLLSLVVVLCIGAALPQQVNGDECEPVSCEGEPDCFTYQPEEVLLSSTSDWDKPITTGPCQPNPCHHGGVCETTDAQQGDAFLGYSCHCSPGYSGARCQHNINECESGPCHSGGVCIDLDAKYLCVCPGEYTGRNCQHKCSGPLGMEGGIISKGQLSSSSALRDMFGLQRWTPNLARLHRTGMVNAWSPSESDRWPWIQVNLLRQMRVTGLITQGARRLGSSEYVKSYKIGFSDNAANWSMMTSRGDTQDMIFHGNSDSSSPMANAFFPPIEAQYIRVYPQVCRGHCMLRMELMGCELTGCSEPLGLKGGQVQDSQLTSSSVYQTLGMGFLAWTPNRARLDHQAKVNAWTAATNDHNQWIQVDLLVPTKITGVVTQGAKDFGRVQFVRSYKLAYSNDGIKWTTYQDEGQHKDKVFQGNVDNDTHRKNLIQPPIYGRFLRLIPWSWSGRITLRMELLGCTEED</sequence>
<evidence type="ECO:0000256" key="3">
    <source>
        <dbReference type="SAM" id="SignalP"/>
    </source>
</evidence>
<dbReference type="Gene3D" id="2.60.120.260">
    <property type="entry name" value="Galactose-binding domain-like"/>
    <property type="match status" value="2"/>
</dbReference>
<accession>A0A6Q2XE21</accession>
<dbReference type="FunFam" id="2.60.120.260:FF:000002">
    <property type="entry name" value="Coagulation factor VIII"/>
    <property type="match status" value="2"/>
</dbReference>
<reference evidence="6" key="2">
    <citation type="submission" date="2020-02" db="EMBL/GenBank/DDBJ databases">
        <title>Esox lucius (northern pike) genome, fEsoLuc1, primary haplotype.</title>
        <authorList>
            <person name="Myers G."/>
            <person name="Karagic N."/>
            <person name="Meyer A."/>
            <person name="Pippel M."/>
            <person name="Reichard M."/>
            <person name="Winkler S."/>
            <person name="Tracey A."/>
            <person name="Sims Y."/>
            <person name="Howe K."/>
            <person name="Rhie A."/>
            <person name="Formenti G."/>
            <person name="Durbin R."/>
            <person name="Fedrigo O."/>
            <person name="Jarvis E.D."/>
        </authorList>
    </citation>
    <scope>NUCLEOTIDE SEQUENCE [LARGE SCALE GENOMIC DNA]</scope>
</reference>
<dbReference type="InterPro" id="IPR008979">
    <property type="entry name" value="Galactose-bd-like_sf"/>
</dbReference>
<dbReference type="PROSITE" id="PS50026">
    <property type="entry name" value="EGF_3"/>
    <property type="match status" value="2"/>
</dbReference>
<feature type="domain" description="EGF-like" evidence="5">
    <location>
        <begin position="122"/>
        <end position="158"/>
    </location>
</feature>
<dbReference type="SUPFAM" id="SSF49785">
    <property type="entry name" value="Galactose-binding domain-like"/>
    <property type="match status" value="2"/>
</dbReference>
<evidence type="ECO:0008006" key="8">
    <source>
        <dbReference type="Google" id="ProtNLM"/>
    </source>
</evidence>
<dbReference type="PROSITE" id="PS00022">
    <property type="entry name" value="EGF_1"/>
    <property type="match status" value="2"/>
</dbReference>
<dbReference type="AlphaFoldDB" id="A0A6Q2XE21"/>
<dbReference type="Ensembl" id="ENSELUT00000062682.2">
    <property type="protein sequence ID" value="ENSELUP00000051768.2"/>
    <property type="gene ID" value="ENSELUG00000024775.2"/>
</dbReference>
<comment type="caution">
    <text evidence="2">Lacks conserved residue(s) required for the propagation of feature annotation.</text>
</comment>
<proteinExistence type="predicted"/>
<reference evidence="7" key="1">
    <citation type="journal article" date="2014" name="PLoS ONE">
        <title>The genome and linkage map of the northern pike (Esox lucius): conserved synteny revealed between the salmonid sister group and the Neoteleostei.</title>
        <authorList>
            <person name="Rondeau E.B."/>
            <person name="Minkley D.R."/>
            <person name="Leong J.S."/>
            <person name="Messmer A.M."/>
            <person name="Jantzen J.R."/>
            <person name="von Schalburg K.R."/>
            <person name="Lemon C."/>
            <person name="Bird N.H."/>
            <person name="Koop B.F."/>
        </authorList>
    </citation>
    <scope>NUCLEOTIDE SEQUENCE</scope>
</reference>
<dbReference type="CDD" id="cd00054">
    <property type="entry name" value="EGF_CA"/>
    <property type="match status" value="2"/>
</dbReference>
<keyword evidence="3" id="KW-0732">Signal</keyword>
<organism evidence="6 7">
    <name type="scientific">Esox lucius</name>
    <name type="common">Northern pike</name>
    <dbReference type="NCBI Taxonomy" id="8010"/>
    <lineage>
        <taxon>Eukaryota</taxon>
        <taxon>Metazoa</taxon>
        <taxon>Chordata</taxon>
        <taxon>Craniata</taxon>
        <taxon>Vertebrata</taxon>
        <taxon>Euteleostomi</taxon>
        <taxon>Actinopterygii</taxon>
        <taxon>Neopterygii</taxon>
        <taxon>Teleostei</taxon>
        <taxon>Protacanthopterygii</taxon>
        <taxon>Esociformes</taxon>
        <taxon>Esocidae</taxon>
        <taxon>Esox</taxon>
    </lineage>
</organism>
<keyword evidence="1 2" id="KW-1015">Disulfide bond</keyword>
<evidence type="ECO:0000313" key="7">
    <source>
        <dbReference type="Proteomes" id="UP000265140"/>
    </source>
</evidence>
<dbReference type="GeneID" id="105015209"/>
<feature type="signal peptide" evidence="3">
    <location>
        <begin position="1"/>
        <end position="42"/>
    </location>
</feature>
<dbReference type="InterPro" id="IPR001881">
    <property type="entry name" value="EGF-like_Ca-bd_dom"/>
</dbReference>
<dbReference type="PROSITE" id="PS00010">
    <property type="entry name" value="ASX_HYDROXYL"/>
    <property type="match status" value="1"/>
</dbReference>
<feature type="disulfide bond" evidence="2">
    <location>
        <begin position="148"/>
        <end position="157"/>
    </location>
</feature>
<feature type="domain" description="F5/8 type C" evidence="4">
    <location>
        <begin position="322"/>
        <end position="479"/>
    </location>
</feature>
<dbReference type="InterPro" id="IPR050633">
    <property type="entry name" value="Neuropilin_MCO_CoagFactor"/>
</dbReference>
<dbReference type="SMART" id="SM00231">
    <property type="entry name" value="FA58C"/>
    <property type="match status" value="2"/>
</dbReference>
<dbReference type="SMART" id="SM00181">
    <property type="entry name" value="EGF"/>
    <property type="match status" value="2"/>
</dbReference>
<dbReference type="CTD" id="571937"/>
<feature type="domain" description="EGF-like" evidence="5">
    <location>
        <begin position="77"/>
        <end position="120"/>
    </location>
</feature>
<dbReference type="GO" id="GO:0038023">
    <property type="term" value="F:signaling receptor activity"/>
    <property type="evidence" value="ECO:0007669"/>
    <property type="project" value="TreeGrafter"/>
</dbReference>
<evidence type="ECO:0000259" key="4">
    <source>
        <dbReference type="PROSITE" id="PS50022"/>
    </source>
</evidence>
<feature type="disulfide bond" evidence="2">
    <location>
        <begin position="110"/>
        <end position="119"/>
    </location>
</feature>
<reference evidence="6" key="3">
    <citation type="submission" date="2025-08" db="UniProtKB">
        <authorList>
            <consortium name="Ensembl"/>
        </authorList>
    </citation>
    <scope>IDENTIFICATION</scope>
</reference>
<dbReference type="PROSITE" id="PS50022">
    <property type="entry name" value="FA58C_3"/>
    <property type="match status" value="2"/>
</dbReference>
<name>A0A6Q2XE21_ESOLU</name>
<dbReference type="GO" id="GO:0005509">
    <property type="term" value="F:calcium ion binding"/>
    <property type="evidence" value="ECO:0007669"/>
    <property type="project" value="InterPro"/>
</dbReference>
<keyword evidence="2" id="KW-0245">EGF-like domain</keyword>
<dbReference type="InterPro" id="IPR018097">
    <property type="entry name" value="EGF_Ca-bd_CS"/>
</dbReference>
<dbReference type="SMART" id="SM00179">
    <property type="entry name" value="EGF_CA"/>
    <property type="match status" value="2"/>
</dbReference>
<dbReference type="Proteomes" id="UP000265140">
    <property type="component" value="Chromosome 14"/>
</dbReference>
<dbReference type="PROSITE" id="PS01285">
    <property type="entry name" value="FA58C_1"/>
    <property type="match status" value="1"/>
</dbReference>
<dbReference type="GO" id="GO:0005886">
    <property type="term" value="C:plasma membrane"/>
    <property type="evidence" value="ECO:0007669"/>
    <property type="project" value="TreeGrafter"/>
</dbReference>
<dbReference type="SUPFAM" id="SSF57196">
    <property type="entry name" value="EGF/Laminin"/>
    <property type="match status" value="2"/>
</dbReference>
<dbReference type="CDD" id="cd00057">
    <property type="entry name" value="FA58C"/>
    <property type="match status" value="2"/>
</dbReference>
<dbReference type="GeneTree" id="ENSGT00940000158144"/>
<dbReference type="PROSITE" id="PS01187">
    <property type="entry name" value="EGF_CA"/>
    <property type="match status" value="1"/>
</dbReference>
<dbReference type="InParanoid" id="A0A6Q2XE21"/>
<evidence type="ECO:0000259" key="5">
    <source>
        <dbReference type="PROSITE" id="PS50026"/>
    </source>
</evidence>
<dbReference type="PANTHER" id="PTHR46806:SF9">
    <property type="entry name" value="EGF-LIKE REPEAT AND DISCOIDIN I-LIKE DOMAIN-CONTAINING PROTEIN 3 PRECURSOR"/>
    <property type="match status" value="1"/>
</dbReference>
<keyword evidence="7" id="KW-1185">Reference proteome</keyword>
<feature type="chain" id="PRO_5044188112" description="EGF-like repeat and discoidin I-like domain-containing protein 3" evidence="3">
    <location>
        <begin position="43"/>
        <end position="483"/>
    </location>
</feature>
<evidence type="ECO:0000313" key="6">
    <source>
        <dbReference type="Ensembl" id="ENSELUP00000051768.2"/>
    </source>
</evidence>
<dbReference type="RefSeq" id="XP_034152697.1">
    <property type="nucleotide sequence ID" value="XM_034296806.1"/>
</dbReference>
<dbReference type="InterPro" id="IPR000152">
    <property type="entry name" value="EGF-type_Asp/Asn_hydroxyl_site"/>
</dbReference>
<protein>
    <recommendedName>
        <fullName evidence="8">EGF-like repeat and discoidin I-like domain-containing protein 3</fullName>
    </recommendedName>
</protein>
<dbReference type="Pfam" id="PF00008">
    <property type="entry name" value="EGF"/>
    <property type="match status" value="2"/>
</dbReference>
<dbReference type="InterPro" id="IPR000742">
    <property type="entry name" value="EGF"/>
</dbReference>
<evidence type="ECO:0000256" key="1">
    <source>
        <dbReference type="ARBA" id="ARBA00023157"/>
    </source>
</evidence>